<dbReference type="Proteomes" id="UP000317494">
    <property type="component" value="Unassembled WGS sequence"/>
</dbReference>
<dbReference type="AlphaFoldDB" id="A0A507DA13"/>
<evidence type="ECO:0000256" key="1">
    <source>
        <dbReference type="SAM" id="MobiDB-lite"/>
    </source>
</evidence>
<protein>
    <submittedName>
        <fullName evidence="2">Uncharacterized protein</fullName>
    </submittedName>
</protein>
<keyword evidence="3" id="KW-1185">Reference proteome</keyword>
<dbReference type="EMBL" id="QEAN01000102">
    <property type="protein sequence ID" value="TPX48316.1"/>
    <property type="molecule type" value="Genomic_DNA"/>
</dbReference>
<evidence type="ECO:0000313" key="2">
    <source>
        <dbReference type="EMBL" id="TPX48316.1"/>
    </source>
</evidence>
<proteinExistence type="predicted"/>
<dbReference type="VEuPathDB" id="FungiDB:SeMB42_g03045"/>
<sequence>MPEPLRVRRVRPETVDLGILETASLIDGDEVEHGDTWGAALARLTANVAATALDDMQKGALKHNICDKTQLRIPLQGDDKIMTEAVSVSSASKVPRHPSCKSSQRSARLWKFSSIPPASSTENNLEPDRFCALSLTIPKPIVDNSSGAGAPASIDDSIVKRRSWIFSFASSSASSSINDDKSTTSKSSSPEPPVSIEDDVSWTDQAEPALQWPNNNKKRHVRSRSTPSVAEQDAGSPISPTTGPFTSMSKPIILKSNNGTAFTLPISAVLDSTELRPLYLDGRDTGSVDLDPAVLDLVVGYLQHHATLAVRDAWDAEWAQRRSDDELRALVDAFVCIGNTSGQTLLQKEILRRTVSRPVALPRGVDAWKRAWAAYEHGERTAEGACCSEE</sequence>
<name>A0A507DA13_9FUNG</name>
<evidence type="ECO:0000313" key="3">
    <source>
        <dbReference type="Proteomes" id="UP000317494"/>
    </source>
</evidence>
<accession>A0A507DA13</accession>
<feature type="region of interest" description="Disordered" evidence="1">
    <location>
        <begin position="173"/>
        <end position="245"/>
    </location>
</feature>
<reference evidence="2 3" key="1">
    <citation type="journal article" date="2019" name="Sci. Rep.">
        <title>Comparative genomics of chytrid fungi reveal insights into the obligate biotrophic and pathogenic lifestyle of Synchytrium endobioticum.</title>
        <authorList>
            <person name="van de Vossenberg B.T.L.H."/>
            <person name="Warris S."/>
            <person name="Nguyen H.D.T."/>
            <person name="van Gent-Pelzer M.P.E."/>
            <person name="Joly D.L."/>
            <person name="van de Geest H.C."/>
            <person name="Bonants P.J.M."/>
            <person name="Smith D.S."/>
            <person name="Levesque C.A."/>
            <person name="van der Lee T.A.J."/>
        </authorList>
    </citation>
    <scope>NUCLEOTIDE SEQUENCE [LARGE SCALE GENOMIC DNA]</scope>
    <source>
        <strain evidence="2 3">MB42</strain>
    </source>
</reference>
<organism evidence="2 3">
    <name type="scientific">Synchytrium endobioticum</name>
    <dbReference type="NCBI Taxonomy" id="286115"/>
    <lineage>
        <taxon>Eukaryota</taxon>
        <taxon>Fungi</taxon>
        <taxon>Fungi incertae sedis</taxon>
        <taxon>Chytridiomycota</taxon>
        <taxon>Chytridiomycota incertae sedis</taxon>
        <taxon>Chytridiomycetes</taxon>
        <taxon>Synchytriales</taxon>
        <taxon>Synchytriaceae</taxon>
        <taxon>Synchytrium</taxon>
    </lineage>
</organism>
<gene>
    <name evidence="2" type="ORF">SeMB42_g03045</name>
</gene>
<comment type="caution">
    <text evidence="2">The sequence shown here is derived from an EMBL/GenBank/DDBJ whole genome shotgun (WGS) entry which is preliminary data.</text>
</comment>